<dbReference type="AlphaFoldDB" id="A0ABD1THP4"/>
<protein>
    <submittedName>
        <fullName evidence="1">Uncharacterized protein</fullName>
    </submittedName>
</protein>
<accession>A0ABD1THP4</accession>
<organism evidence="1 2">
    <name type="scientific">Abeliophyllum distichum</name>
    <dbReference type="NCBI Taxonomy" id="126358"/>
    <lineage>
        <taxon>Eukaryota</taxon>
        <taxon>Viridiplantae</taxon>
        <taxon>Streptophyta</taxon>
        <taxon>Embryophyta</taxon>
        <taxon>Tracheophyta</taxon>
        <taxon>Spermatophyta</taxon>
        <taxon>Magnoliopsida</taxon>
        <taxon>eudicotyledons</taxon>
        <taxon>Gunneridae</taxon>
        <taxon>Pentapetalae</taxon>
        <taxon>asterids</taxon>
        <taxon>lamiids</taxon>
        <taxon>Lamiales</taxon>
        <taxon>Oleaceae</taxon>
        <taxon>Forsythieae</taxon>
        <taxon>Abeliophyllum</taxon>
    </lineage>
</organism>
<dbReference type="Proteomes" id="UP001604336">
    <property type="component" value="Unassembled WGS sequence"/>
</dbReference>
<dbReference type="EMBL" id="JBFOLK010000005">
    <property type="protein sequence ID" value="KAL2512262.1"/>
    <property type="molecule type" value="Genomic_DNA"/>
</dbReference>
<reference evidence="2" key="1">
    <citation type="submission" date="2024-07" db="EMBL/GenBank/DDBJ databases">
        <title>Two chromosome-level genome assemblies of Korean endemic species Abeliophyllum distichum and Forsythia ovata (Oleaceae).</title>
        <authorList>
            <person name="Jang H."/>
        </authorList>
    </citation>
    <scope>NUCLEOTIDE SEQUENCE [LARGE SCALE GENOMIC DNA]</scope>
</reference>
<name>A0ABD1THP4_9LAMI</name>
<comment type="caution">
    <text evidence="1">The sequence shown here is derived from an EMBL/GenBank/DDBJ whole genome shotgun (WGS) entry which is preliminary data.</text>
</comment>
<evidence type="ECO:0000313" key="1">
    <source>
        <dbReference type="EMBL" id="KAL2512262.1"/>
    </source>
</evidence>
<sequence>MGITVNSPRIWRRAKCDDIISADTCEGSGFIIIGVAVCMWTCALEHLRIRQRLAGIGRDVRAAATVLLLPKSQAREHLLHRSSSPGDLTDMRHLDQTRIPLLYNWHPTLPGVPPASARCTRRRG</sequence>
<proteinExistence type="predicted"/>
<gene>
    <name evidence="1" type="ORF">Adt_17862</name>
</gene>
<keyword evidence="2" id="KW-1185">Reference proteome</keyword>
<evidence type="ECO:0000313" key="2">
    <source>
        <dbReference type="Proteomes" id="UP001604336"/>
    </source>
</evidence>